<dbReference type="GO" id="GO:0042910">
    <property type="term" value="F:xenobiotic transmembrane transporter activity"/>
    <property type="evidence" value="ECO:0007669"/>
    <property type="project" value="TreeGrafter"/>
</dbReference>
<comment type="caution">
    <text evidence="2">The sequence shown here is derived from an EMBL/GenBank/DDBJ whole genome shotgun (WGS) entry which is preliminary data.</text>
</comment>
<dbReference type="GO" id="GO:0005886">
    <property type="term" value="C:plasma membrane"/>
    <property type="evidence" value="ECO:0007669"/>
    <property type="project" value="TreeGrafter"/>
</dbReference>
<dbReference type="RefSeq" id="WP_123254782.1">
    <property type="nucleotide sequence ID" value="NZ_RBED01000076.1"/>
</dbReference>
<proteinExistence type="predicted"/>
<dbReference type="Pfam" id="PF00873">
    <property type="entry name" value="ACR_tran"/>
    <property type="match status" value="1"/>
</dbReference>
<dbReference type="InterPro" id="IPR027463">
    <property type="entry name" value="AcrB_DN_DC_subdom"/>
</dbReference>
<dbReference type="SUPFAM" id="SSF82693">
    <property type="entry name" value="Multidrug efflux transporter AcrB pore domain, PN1, PN2, PC1 and PC2 subdomains"/>
    <property type="match status" value="2"/>
</dbReference>
<keyword evidence="1" id="KW-1133">Transmembrane helix</keyword>
<dbReference type="Gene3D" id="3.30.70.1320">
    <property type="entry name" value="Multidrug efflux transporter AcrB pore domain like"/>
    <property type="match status" value="1"/>
</dbReference>
<dbReference type="Gene3D" id="1.20.1640.10">
    <property type="entry name" value="Multidrug efflux transporter AcrB transmembrane domain"/>
    <property type="match status" value="2"/>
</dbReference>
<dbReference type="PANTHER" id="PTHR32063:SF4">
    <property type="entry name" value="SLR6043 PROTEIN"/>
    <property type="match status" value="1"/>
</dbReference>
<feature type="transmembrane region" description="Helical" evidence="1">
    <location>
        <begin position="950"/>
        <end position="970"/>
    </location>
</feature>
<feature type="transmembrane region" description="Helical" evidence="1">
    <location>
        <begin position="982"/>
        <end position="1003"/>
    </location>
</feature>
<evidence type="ECO:0000313" key="3">
    <source>
        <dbReference type="Proteomes" id="UP000273807"/>
    </source>
</evidence>
<keyword evidence="1" id="KW-0812">Transmembrane</keyword>
<feature type="transmembrane region" description="Helical" evidence="1">
    <location>
        <begin position="896"/>
        <end position="913"/>
    </location>
</feature>
<organism evidence="2 3">
    <name type="scientific">Arthrobacter oryzae</name>
    <dbReference type="NCBI Taxonomy" id="409290"/>
    <lineage>
        <taxon>Bacteria</taxon>
        <taxon>Bacillati</taxon>
        <taxon>Actinomycetota</taxon>
        <taxon>Actinomycetes</taxon>
        <taxon>Micrococcales</taxon>
        <taxon>Micrococcaceae</taxon>
        <taxon>Arthrobacter</taxon>
    </lineage>
</organism>
<dbReference type="Gene3D" id="3.30.2090.10">
    <property type="entry name" value="Multidrug efflux transporter AcrB TolC docking domain, DN and DC subdomains"/>
    <property type="match status" value="2"/>
</dbReference>
<sequence>MIVGGTQLSSASVDVFPEFAPPKVEVQTACLGLTASEVEQLVSVPLEEAFNGIDGLDHMRSKSVSQLSSIILEFKHDMDLLTARQLVAERMATVIPTLPTWAAPPLMLQPLSSTSRVMKIGLSSDTRSLIEMSMISYWNIRAHLLRVPGVANVAIWGERLQMLQVQVDPAKLAANDVTLENVMNSTSDALDAGLLKYSPGSLIGTGGSLDTPNQTMGIRHIQPITSPADLAQVSLDQEEGKPPLRLADVANVVEDHQQLIGDAVINGGPGIMLIVEKLPWGNTVEVTRGVEEALKTMEPGLTGIAVDTTLFRPATFIEESLSNLSLALLLGTLLVIMVLGLFLFQWRTALVSVAAIPLSLVAAALVLYWTGGTVNTMVLAGLVIAVGVVVDDAIIDVENIVRRLRHHRAAGGAGSTAKVVVDASLEVRGPIVYATLIIVAATVPIFFLDGLTGAFFRPLATAYTLAVIASMLVALTVTPAMAYIFLRNAKLEDRDPPLVRVLKRWYDAALRPIVRRPAPGYLALGAMGVVGIVAAPLLGQSLLPSFKERDFLMHWLTTPSASNSEEVRVSQLACKELMTIPGVNNCGSHIGQAFAADEVVGVNFGENWISVDPSVDYDETLAAVEEVVEGYPGIVRDVQTYLKERIREVLTGTGYAVVVRVYGDDLDVLRTEADKVKSILGGIEGAVGAKVALQANIPQMNVEVDLEAAQRYGLKPGDVRRAAATLVAGEEVGDVYRDGKAYDVQVWSPPELRTSVTSIENLPLDTPSGQRIRVADVAKITVAPTPNSIQRSEGSRRLDVSANVVEGDLGKVVQALEAEMATVDFPTGYSAAILGEYTERQAASSRLMLYSIGALLVVYLLLQAAFRSWRLATLAILTLPVALVGGVIAAHMSGGILSLGSLVGFLTLMGIAARNGILLINHCQHLETHEGMTFGPALVLRGAAERLSPILMTTLATALALVPLVVMGNIPGHEIEHPMAVVILGGLVTSTLVNLFIVPSLYLKFAKKHGGRLPGHRQSDPVAAI</sequence>
<dbReference type="Proteomes" id="UP000273807">
    <property type="component" value="Unassembled WGS sequence"/>
</dbReference>
<evidence type="ECO:0000256" key="1">
    <source>
        <dbReference type="SAM" id="Phobius"/>
    </source>
</evidence>
<feature type="transmembrane region" description="Helical" evidence="1">
    <location>
        <begin position="324"/>
        <end position="344"/>
    </location>
</feature>
<dbReference type="PANTHER" id="PTHR32063">
    <property type="match status" value="1"/>
</dbReference>
<evidence type="ECO:0000313" key="2">
    <source>
        <dbReference type="EMBL" id="RNL57341.1"/>
    </source>
</evidence>
<dbReference type="Gene3D" id="3.30.70.1430">
    <property type="entry name" value="Multidrug efflux transporter AcrB pore domain"/>
    <property type="match status" value="2"/>
</dbReference>
<protein>
    <submittedName>
        <fullName evidence="2">Efflux RND transporter permease subunit</fullName>
    </submittedName>
</protein>
<keyword evidence="1" id="KW-0472">Membrane</keyword>
<dbReference type="PRINTS" id="PR00702">
    <property type="entry name" value="ACRIFLAVINRP"/>
</dbReference>
<name>A0A3N0C3U1_9MICC</name>
<feature type="transmembrane region" description="Helical" evidence="1">
    <location>
        <begin position="377"/>
        <end position="395"/>
    </location>
</feature>
<feature type="transmembrane region" description="Helical" evidence="1">
    <location>
        <begin position="871"/>
        <end position="890"/>
    </location>
</feature>
<feature type="transmembrane region" description="Helical" evidence="1">
    <location>
        <begin position="462"/>
        <end position="486"/>
    </location>
</feature>
<reference evidence="2 3" key="1">
    <citation type="submission" date="2018-10" db="EMBL/GenBank/DDBJ databases">
        <title>Genome sequencing of Arthrobacter oryzae TNB02.</title>
        <authorList>
            <person name="Cho Y.-J."/>
            <person name="Cho A."/>
            <person name="Kim O.-S."/>
        </authorList>
    </citation>
    <scope>NUCLEOTIDE SEQUENCE [LARGE SCALE GENOMIC DNA]</scope>
    <source>
        <strain evidence="2 3">TNB02</strain>
    </source>
</reference>
<accession>A0A3N0C3U1</accession>
<keyword evidence="3" id="KW-1185">Reference proteome</keyword>
<dbReference type="SUPFAM" id="SSF82714">
    <property type="entry name" value="Multidrug efflux transporter AcrB TolC docking domain, DN and DC subdomains"/>
    <property type="match status" value="1"/>
</dbReference>
<dbReference type="EMBL" id="RBED01000076">
    <property type="protein sequence ID" value="RNL57341.1"/>
    <property type="molecule type" value="Genomic_DNA"/>
</dbReference>
<dbReference type="Gene3D" id="3.30.70.1440">
    <property type="entry name" value="Multidrug efflux transporter AcrB pore domain"/>
    <property type="match status" value="1"/>
</dbReference>
<dbReference type="SUPFAM" id="SSF82866">
    <property type="entry name" value="Multidrug efflux transporter AcrB transmembrane domain"/>
    <property type="match status" value="2"/>
</dbReference>
<gene>
    <name evidence="2" type="ORF">D7003_07165</name>
</gene>
<dbReference type="AlphaFoldDB" id="A0A3N0C3U1"/>
<feature type="transmembrane region" description="Helical" evidence="1">
    <location>
        <begin position="847"/>
        <end position="866"/>
    </location>
</feature>
<feature type="transmembrane region" description="Helical" evidence="1">
    <location>
        <begin position="431"/>
        <end position="456"/>
    </location>
</feature>
<feature type="transmembrane region" description="Helical" evidence="1">
    <location>
        <begin position="351"/>
        <end position="371"/>
    </location>
</feature>
<dbReference type="InterPro" id="IPR001036">
    <property type="entry name" value="Acrflvin-R"/>
</dbReference>
<dbReference type="OrthoDB" id="3306666at2"/>
<feature type="transmembrane region" description="Helical" evidence="1">
    <location>
        <begin position="521"/>
        <end position="539"/>
    </location>
</feature>